<keyword evidence="3" id="KW-0808">Transferase</keyword>
<keyword evidence="5" id="KW-0325">Glycoprotein</keyword>
<dbReference type="PANTHER" id="PTHR31042">
    <property type="entry name" value="CORE-2/I-BRANCHING BETA-1,6-N-ACETYLGLUCOSAMINYLTRANSFERASE FAMILY PROTEIN-RELATED"/>
    <property type="match status" value="1"/>
</dbReference>
<keyword evidence="4" id="KW-0472">Membrane</keyword>
<protein>
    <submittedName>
        <fullName evidence="6">Uncharacterized protein</fullName>
    </submittedName>
</protein>
<comment type="subcellular location">
    <subcellularLocation>
        <location evidence="1">Membrane</location>
        <topology evidence="1">Single-pass type II membrane protein</topology>
    </subcellularLocation>
</comment>
<evidence type="ECO:0000313" key="6">
    <source>
        <dbReference type="EMBL" id="KAL2337810.1"/>
    </source>
</evidence>
<comment type="caution">
    <text evidence="6">The sequence shown here is derived from an EMBL/GenBank/DDBJ whole genome shotgun (WGS) entry which is preliminary data.</text>
</comment>
<dbReference type="GO" id="GO:0016757">
    <property type="term" value="F:glycosyltransferase activity"/>
    <property type="evidence" value="ECO:0007669"/>
    <property type="project" value="UniProtKB-KW"/>
</dbReference>
<name>A0ABD1MPT1_9FABA</name>
<dbReference type="InterPro" id="IPR044174">
    <property type="entry name" value="BC10-like"/>
</dbReference>
<organism evidence="6 7">
    <name type="scientific">Flemingia macrophylla</name>
    <dbReference type="NCBI Taxonomy" id="520843"/>
    <lineage>
        <taxon>Eukaryota</taxon>
        <taxon>Viridiplantae</taxon>
        <taxon>Streptophyta</taxon>
        <taxon>Embryophyta</taxon>
        <taxon>Tracheophyta</taxon>
        <taxon>Spermatophyta</taxon>
        <taxon>Magnoliopsida</taxon>
        <taxon>eudicotyledons</taxon>
        <taxon>Gunneridae</taxon>
        <taxon>Pentapetalae</taxon>
        <taxon>rosids</taxon>
        <taxon>fabids</taxon>
        <taxon>Fabales</taxon>
        <taxon>Fabaceae</taxon>
        <taxon>Papilionoideae</taxon>
        <taxon>50 kb inversion clade</taxon>
        <taxon>NPAAA clade</taxon>
        <taxon>indigoferoid/millettioid clade</taxon>
        <taxon>Phaseoleae</taxon>
        <taxon>Flemingia</taxon>
    </lineage>
</organism>
<evidence type="ECO:0000256" key="4">
    <source>
        <dbReference type="ARBA" id="ARBA00023136"/>
    </source>
</evidence>
<evidence type="ECO:0000256" key="2">
    <source>
        <dbReference type="ARBA" id="ARBA00022676"/>
    </source>
</evidence>
<evidence type="ECO:0000256" key="1">
    <source>
        <dbReference type="ARBA" id="ARBA00004606"/>
    </source>
</evidence>
<gene>
    <name evidence="6" type="ORF">Fmac_012256</name>
</gene>
<dbReference type="PANTHER" id="PTHR31042:SF150">
    <property type="entry name" value="OS06G0661900 PROTEIN"/>
    <property type="match status" value="1"/>
</dbReference>
<keyword evidence="7" id="KW-1185">Reference proteome</keyword>
<sequence length="379" mass="43130">MTNILSGSMCREIRSFPDIINDALKSTETFRNEESTTTSSNYSRFPKLQEFMMRYQLKGGKSLQNESGSHDPAKETLLLPVESINYMDKWQLNYLFQFENVDIYVDEQILEQNRKDTKSMSLEAVEELWRRPKYGQIYNELSTNVEVKGIENRLKHLSENPQLFSVDEAIEIADAAYLLRLLRKPNKDIEMAGQMAHRGALLRLQADVLYKKSQQLLEQSKSKLNIAFIFSDNSASGGRASPPGKISMVDAERRLLANALQDPDNQQFVLLSDSCVPLYHFNYIYDYLMYTNISFVDWHGKQHLIDFFTMKQLQLLLAIIAVCKLSQVVSSGLHVRKRGSISVKAWKSSLFNMLSCQNKCSASATCPDSATSSQAAPTL</sequence>
<dbReference type="Proteomes" id="UP001603857">
    <property type="component" value="Unassembled WGS sequence"/>
</dbReference>
<evidence type="ECO:0000313" key="7">
    <source>
        <dbReference type="Proteomes" id="UP001603857"/>
    </source>
</evidence>
<dbReference type="InterPro" id="IPR003406">
    <property type="entry name" value="Glyco_trans_14"/>
</dbReference>
<evidence type="ECO:0000256" key="3">
    <source>
        <dbReference type="ARBA" id="ARBA00022679"/>
    </source>
</evidence>
<reference evidence="6 7" key="1">
    <citation type="submission" date="2024-08" db="EMBL/GenBank/DDBJ databases">
        <title>Insights into the chromosomal genome structure of Flemingia macrophylla.</title>
        <authorList>
            <person name="Ding Y."/>
            <person name="Zhao Y."/>
            <person name="Bi W."/>
            <person name="Wu M."/>
            <person name="Zhao G."/>
            <person name="Gong Y."/>
            <person name="Li W."/>
            <person name="Zhang P."/>
        </authorList>
    </citation>
    <scope>NUCLEOTIDE SEQUENCE [LARGE SCALE GENOMIC DNA]</scope>
    <source>
        <strain evidence="6">DYQJB</strain>
        <tissue evidence="6">Leaf</tissue>
    </source>
</reference>
<keyword evidence="2" id="KW-0328">Glycosyltransferase</keyword>
<dbReference type="Pfam" id="PF02485">
    <property type="entry name" value="Branch"/>
    <property type="match status" value="1"/>
</dbReference>
<dbReference type="EMBL" id="JBGMDY010000004">
    <property type="protein sequence ID" value="KAL2337810.1"/>
    <property type="molecule type" value="Genomic_DNA"/>
</dbReference>
<proteinExistence type="predicted"/>
<evidence type="ECO:0000256" key="5">
    <source>
        <dbReference type="ARBA" id="ARBA00023180"/>
    </source>
</evidence>
<accession>A0ABD1MPT1</accession>
<dbReference type="AlphaFoldDB" id="A0ABD1MPT1"/>
<dbReference type="GO" id="GO:0016020">
    <property type="term" value="C:membrane"/>
    <property type="evidence" value="ECO:0007669"/>
    <property type="project" value="UniProtKB-SubCell"/>
</dbReference>